<dbReference type="Gene3D" id="3.90.70.10">
    <property type="entry name" value="Cysteine proteinases"/>
    <property type="match status" value="1"/>
</dbReference>
<keyword evidence="9" id="KW-0732">Signal</keyword>
<feature type="domain" description="Peptidase C1A papain C-terminal" evidence="10">
    <location>
        <begin position="371"/>
        <end position="681"/>
    </location>
</feature>
<dbReference type="GO" id="GO:0008239">
    <property type="term" value="F:dipeptidyl-peptidase activity"/>
    <property type="evidence" value="ECO:0007669"/>
    <property type="project" value="UniProtKB-EC"/>
</dbReference>
<dbReference type="SUPFAM" id="SSF75001">
    <property type="entry name" value="Dipeptidyl peptidase I (cathepsin C), exclusion domain"/>
    <property type="match status" value="1"/>
</dbReference>
<comment type="catalytic activity">
    <reaction evidence="1">
        <text>Release of an N-terminal dipeptide, Xaa-Yaa-|-Zaa-, except when Xaa is Arg or Lys, or Yaa or Zaa is Pro.</text>
        <dbReference type="EC" id="3.4.14.1"/>
    </reaction>
</comment>
<dbReference type="Proteomes" id="UP000076004">
    <property type="component" value="Chromosome 11"/>
</dbReference>
<dbReference type="EMBL" id="LVLB01000012">
    <property type="protein sequence ID" value="KYN98806.1"/>
    <property type="molecule type" value="Genomic_DNA"/>
</dbReference>
<sequence>MARKICSVSFLLVLLNVLHLCVKFSVADLPTHVETKNLLGKWKILRTKTSPNLTTCGSSQPNKNTYNVGITDYKKYLLDNNYEFVSELTVVLSDDYVYYGDIYNTKDNEHRSKWKVLAVYDENKRVIGTWTTICDEGFEIKIGNETYAALMHYEPNGKCGPVSDEDALDSNGDTDCYTTSFSKIRYGWLDVENEQNEHLHGCFYAERVFDNVNEIKHLDSSSLDNNDSSNVQTFSYDTKLNNILNSNNNMLYKFGNLQKPTFTKRNNMNVQFNSELNWHRMKHHGKKKPLKTSMLAASRQTYACPCNDNEVVDNITNKGDSDNPVSPTLIQLNNNLKNTTATGNKDTNEMDLENYEDTLNSPKRELEMNELPKNFTWGDPWNNNTREYEVTNQLLCGSCYIASQLYAFKRRIEVALTKKLDRKYLNNFDDQLSIQTVLSCSFYDQGCNGGFPYLVSKLAKLQGIPLNVYFPYSATEETCPYNISKHPNDINGSGKLREINAIFNSNNNMSTYNNINNNKNDHQLGVLHSNTSSQEPAISEANRWYAKDFNYVGGCYGCNQCNGEKIMMNEIYRNGPIVSSFEASPDFYDYADGVYFVEDFPHARRCTIEPKNDGVYNITGWDRVNHAIVLLGWGEDVIDGKTYKYWIGRNSWGNGWGKDGYFKILRGQNFSGIESQSLFIEPDFTRGAGKILLEKMQKELGN</sequence>
<evidence type="ECO:0000256" key="5">
    <source>
        <dbReference type="ARBA" id="ARBA00023145"/>
    </source>
</evidence>
<comment type="cofactor">
    <cofactor evidence="2">
        <name>chloride</name>
        <dbReference type="ChEBI" id="CHEBI:17996"/>
    </cofactor>
</comment>
<dbReference type="InterPro" id="IPR013128">
    <property type="entry name" value="Peptidase_C1A"/>
</dbReference>
<dbReference type="PROSITE" id="PS00639">
    <property type="entry name" value="THIOL_PROTEASE_HIS"/>
    <property type="match status" value="1"/>
</dbReference>
<keyword evidence="8" id="KW-0868">Chloride</keyword>
<evidence type="ECO:0000313" key="11">
    <source>
        <dbReference type="EMBL" id="KYN98806.1"/>
    </source>
</evidence>
<organism evidence="11 12">
    <name type="scientific">Plasmodium gaboni</name>
    <dbReference type="NCBI Taxonomy" id="647221"/>
    <lineage>
        <taxon>Eukaryota</taxon>
        <taxon>Sar</taxon>
        <taxon>Alveolata</taxon>
        <taxon>Apicomplexa</taxon>
        <taxon>Aconoidasida</taxon>
        <taxon>Haemosporida</taxon>
        <taxon>Plasmodiidae</taxon>
        <taxon>Plasmodium</taxon>
        <taxon>Plasmodium (Laverania)</taxon>
    </lineage>
</organism>
<gene>
    <name evidence="11" type="ORF">PGSY75_1116700</name>
</gene>
<dbReference type="PANTHER" id="PTHR12411">
    <property type="entry name" value="CYSTEINE PROTEASE FAMILY C1-RELATED"/>
    <property type="match status" value="1"/>
</dbReference>
<evidence type="ECO:0000313" key="12">
    <source>
        <dbReference type="Proteomes" id="UP000076004"/>
    </source>
</evidence>
<dbReference type="InterPro" id="IPR025660">
    <property type="entry name" value="Pept_his_AS"/>
</dbReference>
<evidence type="ECO:0000256" key="3">
    <source>
        <dbReference type="ARBA" id="ARBA00008455"/>
    </source>
</evidence>
<dbReference type="GO" id="GO:0006508">
    <property type="term" value="P:proteolysis"/>
    <property type="evidence" value="ECO:0007669"/>
    <property type="project" value="InterPro"/>
</dbReference>
<dbReference type="InterPro" id="IPR000668">
    <property type="entry name" value="Peptidase_C1A_C"/>
</dbReference>
<keyword evidence="6" id="KW-1015">Disulfide bond</keyword>
<accession>A0A151LIT0</accession>
<dbReference type="AlphaFoldDB" id="A0A151LIT0"/>
<reference evidence="11 12" key="1">
    <citation type="journal article" date="2016" name="Nat. Commun.">
        <title>Genomes of cryptic chimpanzee Plasmodium species reveal key evolutionary events leading to human malaria.</title>
        <authorList>
            <person name="Sundararaman S.A."/>
            <person name="Plenderleith L.J."/>
            <person name="Liu W."/>
            <person name="Loy D.E."/>
            <person name="Learn G.H."/>
            <person name="Li Y."/>
            <person name="Shaw K.S."/>
            <person name="Ayouba A."/>
            <person name="Peeters M."/>
            <person name="Speede S."/>
            <person name="Shaw G.M."/>
            <person name="Bushman F.D."/>
            <person name="Brisson D."/>
            <person name="Rayner J.C."/>
            <person name="Sharp P.M."/>
            <person name="Hahn B.H."/>
        </authorList>
    </citation>
    <scope>NUCLEOTIDE SEQUENCE [LARGE SCALE GENOMIC DNA]</scope>
    <source>
        <strain evidence="11 12">SY75</strain>
    </source>
</reference>
<evidence type="ECO:0000256" key="9">
    <source>
        <dbReference type="SAM" id="SignalP"/>
    </source>
</evidence>
<evidence type="ECO:0000256" key="6">
    <source>
        <dbReference type="ARBA" id="ARBA00023157"/>
    </source>
</evidence>
<dbReference type="Pfam" id="PF08773">
    <property type="entry name" value="CathepsinC_exc"/>
    <property type="match status" value="1"/>
</dbReference>
<dbReference type="Pfam" id="PF00112">
    <property type="entry name" value="Peptidase_C1"/>
    <property type="match status" value="2"/>
</dbReference>
<feature type="chain" id="PRO_5007584210" description="dipeptidyl-peptidase I" evidence="9">
    <location>
        <begin position="28"/>
        <end position="702"/>
    </location>
</feature>
<evidence type="ECO:0000256" key="8">
    <source>
        <dbReference type="ARBA" id="ARBA00023214"/>
    </source>
</evidence>
<evidence type="ECO:0000256" key="2">
    <source>
        <dbReference type="ARBA" id="ARBA00001923"/>
    </source>
</evidence>
<comment type="caution">
    <text evidence="11">The sequence shown here is derived from an EMBL/GenBank/DDBJ whole genome shotgun (WGS) entry which is preliminary data.</text>
</comment>
<dbReference type="SMART" id="SM00645">
    <property type="entry name" value="Pept_C1"/>
    <property type="match status" value="1"/>
</dbReference>
<dbReference type="VEuPathDB" id="PlasmoDB:PGSY75_1116700"/>
<dbReference type="SUPFAM" id="SSF54001">
    <property type="entry name" value="Cysteine proteinases"/>
    <property type="match status" value="1"/>
</dbReference>
<dbReference type="VEuPathDB" id="PlasmoDB:PGABG01_1113700"/>
<dbReference type="InterPro" id="IPR036496">
    <property type="entry name" value="CathepsinC_exc_dom_sf"/>
</dbReference>
<evidence type="ECO:0000256" key="7">
    <source>
        <dbReference type="ARBA" id="ARBA00023180"/>
    </source>
</evidence>
<evidence type="ECO:0000256" key="4">
    <source>
        <dbReference type="ARBA" id="ARBA00012059"/>
    </source>
</evidence>
<dbReference type="RefSeq" id="XP_018641083.1">
    <property type="nucleotide sequence ID" value="XM_018786288.1"/>
</dbReference>
<dbReference type="Gene3D" id="2.40.128.80">
    <property type="entry name" value="Cathepsin C, exclusion domain"/>
    <property type="match status" value="1"/>
</dbReference>
<dbReference type="GeneID" id="29776885"/>
<feature type="signal peptide" evidence="9">
    <location>
        <begin position="1"/>
        <end position="27"/>
    </location>
</feature>
<evidence type="ECO:0000259" key="10">
    <source>
        <dbReference type="SMART" id="SM00645"/>
    </source>
</evidence>
<dbReference type="GO" id="GO:0008234">
    <property type="term" value="F:cysteine-type peptidase activity"/>
    <property type="evidence" value="ECO:0007669"/>
    <property type="project" value="InterPro"/>
</dbReference>
<keyword evidence="7" id="KW-0325">Glycoprotein</keyword>
<name>A0A151LIT0_9APIC</name>
<dbReference type="EC" id="3.4.14.1" evidence="4"/>
<keyword evidence="5" id="KW-0865">Zymogen</keyword>
<protein>
    <recommendedName>
        <fullName evidence="4">dipeptidyl-peptidase I</fullName>
        <ecNumber evidence="4">3.4.14.1</ecNumber>
    </recommendedName>
</protein>
<evidence type="ECO:0000256" key="1">
    <source>
        <dbReference type="ARBA" id="ARBA00000738"/>
    </source>
</evidence>
<dbReference type="FunFam" id="3.90.70.10:FF:000139">
    <property type="entry name" value="Dipeptidyl aminopeptidase 1"/>
    <property type="match status" value="1"/>
</dbReference>
<proteinExistence type="inferred from homology"/>
<dbReference type="InterPro" id="IPR038765">
    <property type="entry name" value="Papain-like_cys_pep_sf"/>
</dbReference>
<comment type="similarity">
    <text evidence="3">Belongs to the peptidase C1 family.</text>
</comment>
<dbReference type="InterPro" id="IPR025661">
    <property type="entry name" value="Pept_asp_AS"/>
</dbReference>
<dbReference type="KEGG" id="pgab:PGSY75_1116700"/>
<dbReference type="InterPro" id="IPR014882">
    <property type="entry name" value="CathepsinC_exc"/>
</dbReference>
<dbReference type="PROSITE" id="PS00640">
    <property type="entry name" value="THIOL_PROTEASE_ASN"/>
    <property type="match status" value="1"/>
</dbReference>